<protein>
    <submittedName>
        <fullName evidence="4">Hsp20/alpha crystallin family protein</fullName>
    </submittedName>
</protein>
<evidence type="ECO:0000256" key="1">
    <source>
        <dbReference type="PROSITE-ProRule" id="PRU00285"/>
    </source>
</evidence>
<proteinExistence type="inferred from homology"/>
<feature type="domain" description="SHSP" evidence="3">
    <location>
        <begin position="32"/>
        <end position="144"/>
    </location>
</feature>
<evidence type="ECO:0000256" key="2">
    <source>
        <dbReference type="RuleBase" id="RU003616"/>
    </source>
</evidence>
<sequence length="144" mass="15973">MNTLARINTMPALFDTFFGPSLASRPYVVNYRKPATTGPAVNVKETDTNYVLEVAAPGAQKEQFALNVTQNVLTLTLKNEQANETTNEGYVRKEFGFEAFERSFRLPKNVDANAITATYEAGILTVSLPKVEEKQPEVKQIEIA</sequence>
<name>A0A939G4U5_9BACT</name>
<gene>
    <name evidence="4" type="ORF">J2I48_05555</name>
</gene>
<dbReference type="PROSITE" id="PS01031">
    <property type="entry name" value="SHSP"/>
    <property type="match status" value="1"/>
</dbReference>
<reference evidence="4 5" key="1">
    <citation type="submission" date="2021-03" db="EMBL/GenBank/DDBJ databases">
        <title>Fibrella sp. HMF5036 genome sequencing and assembly.</title>
        <authorList>
            <person name="Kang H."/>
            <person name="Kim H."/>
            <person name="Bae S."/>
            <person name="Joh K."/>
        </authorList>
    </citation>
    <scope>NUCLEOTIDE SEQUENCE [LARGE SCALE GENOMIC DNA]</scope>
    <source>
        <strain evidence="4 5">HMF5036</strain>
    </source>
</reference>
<comment type="caution">
    <text evidence="4">The sequence shown here is derived from an EMBL/GenBank/DDBJ whole genome shotgun (WGS) entry which is preliminary data.</text>
</comment>
<dbReference type="InterPro" id="IPR031107">
    <property type="entry name" value="Small_HSP"/>
</dbReference>
<dbReference type="CDD" id="cd06464">
    <property type="entry name" value="ACD_sHsps-like"/>
    <property type="match status" value="1"/>
</dbReference>
<dbReference type="InterPro" id="IPR008978">
    <property type="entry name" value="HSP20-like_chaperone"/>
</dbReference>
<evidence type="ECO:0000313" key="4">
    <source>
        <dbReference type="EMBL" id="MBO0930450.1"/>
    </source>
</evidence>
<dbReference type="Gene3D" id="2.60.40.790">
    <property type="match status" value="1"/>
</dbReference>
<evidence type="ECO:0000313" key="5">
    <source>
        <dbReference type="Proteomes" id="UP000664795"/>
    </source>
</evidence>
<dbReference type="RefSeq" id="WP_207334412.1">
    <property type="nucleotide sequence ID" value="NZ_JAFMYU010000003.1"/>
</dbReference>
<organism evidence="4 5">
    <name type="scientific">Fibrella aquatilis</name>
    <dbReference type="NCBI Taxonomy" id="2817059"/>
    <lineage>
        <taxon>Bacteria</taxon>
        <taxon>Pseudomonadati</taxon>
        <taxon>Bacteroidota</taxon>
        <taxon>Cytophagia</taxon>
        <taxon>Cytophagales</taxon>
        <taxon>Spirosomataceae</taxon>
        <taxon>Fibrella</taxon>
    </lineage>
</organism>
<evidence type="ECO:0000259" key="3">
    <source>
        <dbReference type="PROSITE" id="PS01031"/>
    </source>
</evidence>
<dbReference type="InterPro" id="IPR002068">
    <property type="entry name" value="A-crystallin/Hsp20_dom"/>
</dbReference>
<dbReference type="SUPFAM" id="SSF49764">
    <property type="entry name" value="HSP20-like chaperones"/>
    <property type="match status" value="1"/>
</dbReference>
<accession>A0A939G4U5</accession>
<dbReference type="AlphaFoldDB" id="A0A939G4U5"/>
<dbReference type="PANTHER" id="PTHR11527">
    <property type="entry name" value="HEAT-SHOCK PROTEIN 20 FAMILY MEMBER"/>
    <property type="match status" value="1"/>
</dbReference>
<dbReference type="Pfam" id="PF00011">
    <property type="entry name" value="HSP20"/>
    <property type="match status" value="1"/>
</dbReference>
<dbReference type="EMBL" id="JAFMYU010000003">
    <property type="protein sequence ID" value="MBO0930450.1"/>
    <property type="molecule type" value="Genomic_DNA"/>
</dbReference>
<dbReference type="Proteomes" id="UP000664795">
    <property type="component" value="Unassembled WGS sequence"/>
</dbReference>
<keyword evidence="5" id="KW-1185">Reference proteome</keyword>
<comment type="similarity">
    <text evidence="1 2">Belongs to the small heat shock protein (HSP20) family.</text>
</comment>